<keyword evidence="4" id="KW-1185">Reference proteome</keyword>
<proteinExistence type="predicted"/>
<organism evidence="2 4">
    <name type="scientific">Rhizophagus irregularis</name>
    <dbReference type="NCBI Taxonomy" id="588596"/>
    <lineage>
        <taxon>Eukaryota</taxon>
        <taxon>Fungi</taxon>
        <taxon>Fungi incertae sedis</taxon>
        <taxon>Mucoromycota</taxon>
        <taxon>Glomeromycotina</taxon>
        <taxon>Glomeromycetes</taxon>
        <taxon>Glomerales</taxon>
        <taxon>Glomeraceae</taxon>
        <taxon>Rhizophagus</taxon>
    </lineage>
</organism>
<reference evidence="2 4" key="1">
    <citation type="submission" date="2015-10" db="EMBL/GenBank/DDBJ databases">
        <title>Genome analyses suggest a sexual origin of heterokaryosis in a supposedly ancient asexual fungus.</title>
        <authorList>
            <person name="Ropars J."/>
            <person name="Sedzielewska K."/>
            <person name="Noel J."/>
            <person name="Charron P."/>
            <person name="Farinelli L."/>
            <person name="Marton T."/>
            <person name="Kruger M."/>
            <person name="Pelin A."/>
            <person name="Brachmann A."/>
            <person name="Corradi N."/>
        </authorList>
    </citation>
    <scope>NUCLEOTIDE SEQUENCE [LARGE SCALE GENOMIC DNA]</scope>
    <source>
        <strain evidence="2 4">A4</strain>
    </source>
</reference>
<gene>
    <name evidence="2" type="ORF">RhiirA4_473755</name>
    <name evidence="3" type="ORF">RhiirA4_475492</name>
</gene>
<dbReference type="Proteomes" id="UP000234323">
    <property type="component" value="Unassembled WGS sequence"/>
</dbReference>
<evidence type="ECO:0000313" key="3">
    <source>
        <dbReference type="EMBL" id="PKY55783.1"/>
    </source>
</evidence>
<feature type="compositionally biased region" description="Basic residues" evidence="1">
    <location>
        <begin position="104"/>
        <end position="117"/>
    </location>
</feature>
<dbReference type="VEuPathDB" id="FungiDB:FUN_007904"/>
<accession>A0A2I1H7B0</accession>
<feature type="region of interest" description="Disordered" evidence="1">
    <location>
        <begin position="80"/>
        <end position="117"/>
    </location>
</feature>
<protein>
    <submittedName>
        <fullName evidence="2">Uncharacterized protein</fullName>
    </submittedName>
</protein>
<evidence type="ECO:0000313" key="4">
    <source>
        <dbReference type="Proteomes" id="UP000234323"/>
    </source>
</evidence>
<name>A0A2I1H7B0_9GLOM</name>
<dbReference type="EMBL" id="LLXI01001962">
    <property type="protein sequence ID" value="PKY55783.1"/>
    <property type="molecule type" value="Genomic_DNA"/>
</dbReference>
<evidence type="ECO:0000256" key="1">
    <source>
        <dbReference type="SAM" id="MobiDB-lite"/>
    </source>
</evidence>
<dbReference type="VEuPathDB" id="FungiDB:FUN_011706"/>
<comment type="caution">
    <text evidence="2">The sequence shown here is derived from an EMBL/GenBank/DDBJ whole genome shotgun (WGS) entry which is preliminary data.</text>
</comment>
<feature type="compositionally biased region" description="Basic and acidic residues" evidence="1">
    <location>
        <begin position="86"/>
        <end position="103"/>
    </location>
</feature>
<dbReference type="VEuPathDB" id="FungiDB:RhiirFUN_016745"/>
<dbReference type="VEuPathDB" id="FungiDB:RhiirA1_87798"/>
<evidence type="ECO:0000313" key="2">
    <source>
        <dbReference type="EMBL" id="PKY54765.1"/>
    </source>
</evidence>
<sequence>MMEAIYKSAMEEDLGCGLEIKSQQELFSKNEKYKFKGPTKKLPPASSLSIKPSSHIGTSKEVVKEFTNLDKDFSKRLPLRPLISIKPKDDHESSDYSDETKESNKKKRKKKKASDSD</sequence>
<dbReference type="EMBL" id="LLXI01001683">
    <property type="protein sequence ID" value="PKY54765.1"/>
    <property type="molecule type" value="Genomic_DNA"/>
</dbReference>
<dbReference type="AlphaFoldDB" id="A0A2I1H7B0"/>